<accession>A0A833M6F5</accession>
<dbReference type="NCBIfam" id="NF045597">
    <property type="entry name" value="TudS_rel_CD3072"/>
    <property type="match status" value="1"/>
</dbReference>
<evidence type="ECO:0000313" key="1">
    <source>
        <dbReference type="EMBL" id="KAB3527294.1"/>
    </source>
</evidence>
<name>A0A833M6F5_9FIRM</name>
<dbReference type="InterPro" id="IPR054648">
    <property type="entry name" value="TudS-rel"/>
</dbReference>
<keyword evidence="2" id="KW-1185">Reference proteome</keyword>
<reference evidence="1 2" key="1">
    <citation type="submission" date="2019-10" db="EMBL/GenBank/DDBJ databases">
        <title>Alkaliphilus serpentinus sp. nov. and Alkaliphilus pronyensis sp. nov., two novel anaerobic alkaliphilic species isolated from the serpentinized-hosted hydrothermal field of the Prony Bay (New Caledonia).</title>
        <authorList>
            <person name="Postec A."/>
        </authorList>
    </citation>
    <scope>NUCLEOTIDE SEQUENCE [LARGE SCALE GENOMIC DNA]</scope>
    <source>
        <strain evidence="1 2">LacT</strain>
    </source>
</reference>
<dbReference type="AlphaFoldDB" id="A0A833M6F5"/>
<comment type="caution">
    <text evidence="1">The sequence shown here is derived from an EMBL/GenBank/DDBJ whole genome shotgun (WGS) entry which is preliminary data.</text>
</comment>
<evidence type="ECO:0000313" key="2">
    <source>
        <dbReference type="Proteomes" id="UP000465601"/>
    </source>
</evidence>
<dbReference type="RefSeq" id="WP_151866704.1">
    <property type="nucleotide sequence ID" value="NZ_WBZB01000044.1"/>
</dbReference>
<proteinExistence type="predicted"/>
<gene>
    <name evidence="1" type="ORF">F8153_12590</name>
</gene>
<sequence length="191" mass="21931">MLRSKRIVVLAHCILNTNAKVYGLSSYKAIMTKLVEYFIKNDIAMIQLPCPEMQVYGTRRWGLVKEQLNTQFYRKNCRKMLKGLIWQLDDYKNNGYNIIGIVGVNGSPSCGVSRTCSGVDWFGEFLDKEDTWRKIESLKSIDGQGVFIEELILLLNKYNLEIPIFEISETNTDASIDEIICKFESQIITNP</sequence>
<organism evidence="1 2">
    <name type="scientific">Alkaliphilus serpentinus</name>
    <dbReference type="NCBI Taxonomy" id="1482731"/>
    <lineage>
        <taxon>Bacteria</taxon>
        <taxon>Bacillati</taxon>
        <taxon>Bacillota</taxon>
        <taxon>Clostridia</taxon>
        <taxon>Peptostreptococcales</taxon>
        <taxon>Natronincolaceae</taxon>
        <taxon>Alkaliphilus</taxon>
    </lineage>
</organism>
<dbReference type="OrthoDB" id="5420310at2"/>
<dbReference type="Proteomes" id="UP000465601">
    <property type="component" value="Unassembled WGS sequence"/>
</dbReference>
<protein>
    <submittedName>
        <fullName evidence="1">DUF523 domain-containing protein</fullName>
    </submittedName>
</protein>
<dbReference type="EMBL" id="WBZB01000044">
    <property type="protein sequence ID" value="KAB3527294.1"/>
    <property type="molecule type" value="Genomic_DNA"/>
</dbReference>